<dbReference type="InterPro" id="IPR002744">
    <property type="entry name" value="MIP18-like"/>
</dbReference>
<organism evidence="2 3">
    <name type="scientific">Paenibacillus allorhizoplanae</name>
    <dbReference type="NCBI Taxonomy" id="2905648"/>
    <lineage>
        <taxon>Bacteria</taxon>
        <taxon>Bacillati</taxon>
        <taxon>Bacillota</taxon>
        <taxon>Bacilli</taxon>
        <taxon>Bacillales</taxon>
        <taxon>Paenibacillaceae</taxon>
        <taxon>Paenibacillus</taxon>
    </lineage>
</organism>
<keyword evidence="3" id="KW-1185">Reference proteome</keyword>
<protein>
    <recommendedName>
        <fullName evidence="1">MIP18 family-like domain-containing protein</fullName>
    </recommendedName>
</protein>
<evidence type="ECO:0000313" key="3">
    <source>
        <dbReference type="Proteomes" id="UP000838821"/>
    </source>
</evidence>
<dbReference type="Gene3D" id="3.30.300.130">
    <property type="entry name" value="Fe-S cluster assembly (FSCA)"/>
    <property type="match status" value="1"/>
</dbReference>
<name>A0ABM9C5G2_9BACL</name>
<sequence length="108" mass="12194">MESDGIMEQVMSMEQIRTCLKQVFDPELGVNIVDLGLVYEIVLIDEEVSIRMTLTTPGCPMHDTIVGGVTRALEGELGITKVKVEVVWEPRLTPEHMSELAREQLDYF</sequence>
<comment type="caution">
    <text evidence="2">The sequence shown here is derived from an EMBL/GenBank/DDBJ whole genome shotgun (WGS) entry which is preliminary data.</text>
</comment>
<dbReference type="PANTHER" id="PTHR42831:SF1">
    <property type="entry name" value="FE-S PROTEIN MATURATION AUXILIARY FACTOR YITW"/>
    <property type="match status" value="1"/>
</dbReference>
<dbReference type="RefSeq" id="WP_420851864.1">
    <property type="nucleotide sequence ID" value="NZ_CAKMMW010000004.1"/>
</dbReference>
<dbReference type="SUPFAM" id="SSF117916">
    <property type="entry name" value="Fe-S cluster assembly (FSCA) domain-like"/>
    <property type="match status" value="1"/>
</dbReference>
<evidence type="ECO:0000259" key="1">
    <source>
        <dbReference type="Pfam" id="PF01883"/>
    </source>
</evidence>
<proteinExistence type="predicted"/>
<dbReference type="EMBL" id="CAKMMW010000004">
    <property type="protein sequence ID" value="CAH1202221.1"/>
    <property type="molecule type" value="Genomic_DNA"/>
</dbReference>
<feature type="domain" description="MIP18 family-like" evidence="1">
    <location>
        <begin position="14"/>
        <end position="86"/>
    </location>
</feature>
<dbReference type="PANTHER" id="PTHR42831">
    <property type="entry name" value="FE-S PROTEIN MATURATION AUXILIARY FACTOR YITW"/>
    <property type="match status" value="1"/>
</dbReference>
<dbReference type="Pfam" id="PF01883">
    <property type="entry name" value="FeS_assembly_P"/>
    <property type="match status" value="1"/>
</dbReference>
<dbReference type="InterPro" id="IPR052339">
    <property type="entry name" value="Fe-S_Maturation_MIP18"/>
</dbReference>
<evidence type="ECO:0000313" key="2">
    <source>
        <dbReference type="EMBL" id="CAH1202221.1"/>
    </source>
</evidence>
<reference evidence="2" key="1">
    <citation type="submission" date="2022-01" db="EMBL/GenBank/DDBJ databases">
        <authorList>
            <person name="Criscuolo A."/>
        </authorList>
    </citation>
    <scope>NUCLEOTIDE SEQUENCE</scope>
    <source>
        <strain evidence="2">CIP111891</strain>
    </source>
</reference>
<dbReference type="InterPro" id="IPR034904">
    <property type="entry name" value="FSCA_dom_sf"/>
</dbReference>
<accession>A0ABM9C5G2</accession>
<dbReference type="Proteomes" id="UP000838821">
    <property type="component" value="Unassembled WGS sequence"/>
</dbReference>
<gene>
    <name evidence="2" type="ORF">PAECIP111891_02062</name>
</gene>